<dbReference type="Proteomes" id="UP000045842">
    <property type="component" value="Unassembled WGS sequence"/>
</dbReference>
<dbReference type="Proteomes" id="UP000050164">
    <property type="component" value="Unassembled WGS sequence"/>
</dbReference>
<dbReference type="EMBL" id="CSAE01000901">
    <property type="protein sequence ID" value="COX06322.1"/>
    <property type="molecule type" value="Genomic_DNA"/>
</dbReference>
<evidence type="ECO:0000313" key="9">
    <source>
        <dbReference type="EMBL" id="COX42387.1"/>
    </source>
</evidence>
<dbReference type="EMBL" id="CNGE01000801">
    <property type="protein sequence ID" value="CKT36321.1"/>
    <property type="molecule type" value="Genomic_DNA"/>
</dbReference>
<evidence type="ECO:0000313" key="19">
    <source>
        <dbReference type="Proteomes" id="UP000048948"/>
    </source>
</evidence>
<organism evidence="8 11">
    <name type="scientific">Mycobacterium tuberculosis</name>
    <dbReference type="NCBI Taxonomy" id="1773"/>
    <lineage>
        <taxon>Bacteria</taxon>
        <taxon>Bacillati</taxon>
        <taxon>Actinomycetota</taxon>
        <taxon>Actinomycetes</taxon>
        <taxon>Mycobacteriales</taxon>
        <taxon>Mycobacteriaceae</taxon>
        <taxon>Mycobacterium</taxon>
        <taxon>Mycobacterium tuberculosis complex</taxon>
    </lineage>
</organism>
<name>A0A0U0RXZ9_MYCTX</name>
<evidence type="ECO:0000313" key="12">
    <source>
        <dbReference type="Proteomes" id="UP000039021"/>
    </source>
</evidence>
<dbReference type="EMBL" id="CQQC01000569">
    <property type="protein sequence ID" value="CNV22600.1"/>
    <property type="molecule type" value="Genomic_DNA"/>
</dbReference>
<evidence type="ECO:0000313" key="10">
    <source>
        <dbReference type="EMBL" id="COZ39021.1"/>
    </source>
</evidence>
<evidence type="ECO:0000313" key="2">
    <source>
        <dbReference type="EMBL" id="CFE75819.1"/>
    </source>
</evidence>
<evidence type="ECO:0000313" key="8">
    <source>
        <dbReference type="EMBL" id="COX06322.1"/>
    </source>
</evidence>
<dbReference type="Proteomes" id="UP000039217">
    <property type="component" value="Unassembled WGS sequence"/>
</dbReference>
<evidence type="ECO:0000313" key="14">
    <source>
        <dbReference type="Proteomes" id="UP000044938"/>
    </source>
</evidence>
<evidence type="ECO:0000313" key="20">
    <source>
        <dbReference type="Proteomes" id="UP000050164"/>
    </source>
</evidence>
<evidence type="ECO:0000313" key="18">
    <source>
        <dbReference type="Proteomes" id="UP000048600"/>
    </source>
</evidence>
<evidence type="ECO:0000313" key="15">
    <source>
        <dbReference type="Proteomes" id="UP000045842"/>
    </source>
</evidence>
<reference evidence="11 12" key="3">
    <citation type="submission" date="2015-03" db="EMBL/GenBank/DDBJ databases">
        <authorList>
            <consortium name="Pathogen Informatics"/>
        </authorList>
    </citation>
    <scope>NUCLEOTIDE SEQUENCE [LARGE SCALE GENOMIC DNA]</scope>
    <source>
        <strain evidence="4 19">Bir 172</strain>
        <strain evidence="3 20">Bir 185</strain>
        <strain evidence="5 13">D00501624</strain>
        <strain evidence="6 15">G09801536</strain>
        <strain evidence="1 17">G09901357</strain>
        <strain evidence="2 16">H09601792</strain>
        <strain evidence="11">K00500041</strain>
        <strain evidence="9 14">M09401471</strain>
        <strain evidence="12">N09902308</strain>
        <strain evidence="7 18">P00601463</strain>
    </source>
</reference>
<evidence type="ECO:0000313" key="1">
    <source>
        <dbReference type="EMBL" id="CFE46986.1"/>
    </source>
</evidence>
<evidence type="ECO:0000313" key="17">
    <source>
        <dbReference type="Proteomes" id="UP000048289"/>
    </source>
</evidence>
<dbReference type="EMBL" id="CSAJ01000967">
    <property type="protein sequence ID" value="COX42387.1"/>
    <property type="molecule type" value="Genomic_DNA"/>
</dbReference>
<dbReference type="EMBL" id="CNFT01000819">
    <property type="protein sequence ID" value="CKS39721.1"/>
    <property type="molecule type" value="Genomic_DNA"/>
</dbReference>
<evidence type="ECO:0000313" key="5">
    <source>
        <dbReference type="EMBL" id="CNV22600.1"/>
    </source>
</evidence>
<dbReference type="Proteomes" id="UP000048948">
    <property type="component" value="Unassembled WGS sequence"/>
</dbReference>
<dbReference type="EMBL" id="CHKL01000205">
    <property type="protein sequence ID" value="COW26921.1"/>
    <property type="molecule type" value="Genomic_DNA"/>
</dbReference>
<evidence type="ECO:0000313" key="7">
    <source>
        <dbReference type="EMBL" id="COW26921.1"/>
    </source>
</evidence>
<dbReference type="Proteomes" id="UP000048600">
    <property type="component" value="Unassembled WGS sequence"/>
</dbReference>
<sequence length="144" mass="15431">MVDISRIPARLISNVRGIGVALMVSTSTWVRSDLMCSLCSTPNRCSSSTTTRPRSFQRTPVCSSRWVPITMSTDPSARPSITARDSAASVNRDRPLMVTGNPDIRSPNVCRCWSASSVVGTSTATCLPSWTALNAARTAISVLP</sequence>
<evidence type="ECO:0000313" key="11">
    <source>
        <dbReference type="Proteomes" id="UP000038802"/>
    </source>
</evidence>
<dbReference type="Proteomes" id="UP000039021">
    <property type="component" value="Unassembled WGS sequence"/>
</dbReference>
<evidence type="ECO:0000313" key="3">
    <source>
        <dbReference type="EMBL" id="CKS39721.1"/>
    </source>
</evidence>
<evidence type="ECO:0000313" key="16">
    <source>
        <dbReference type="Proteomes" id="UP000046947"/>
    </source>
</evidence>
<protein>
    <submittedName>
        <fullName evidence="8">Uncharacterized protein</fullName>
    </submittedName>
</protein>
<evidence type="ECO:0000313" key="6">
    <source>
        <dbReference type="EMBL" id="COV61927.1"/>
    </source>
</evidence>
<evidence type="ECO:0000313" key="13">
    <source>
        <dbReference type="Proteomes" id="UP000039217"/>
    </source>
</evidence>
<accession>A0A0U0RXZ9</accession>
<dbReference type="EMBL" id="CSBK01001999">
    <property type="protein sequence ID" value="COZ39021.1"/>
    <property type="molecule type" value="Genomic_DNA"/>
</dbReference>
<reference evidence="10" key="2">
    <citation type="submission" date="2015-03" db="EMBL/GenBank/DDBJ databases">
        <authorList>
            <consortium name="Pathogen Informatics"/>
            <person name="Murphy D."/>
        </authorList>
    </citation>
    <scope>NUCLEOTIDE SEQUENCE</scope>
    <source>
        <strain evidence="10">N09902308</strain>
    </source>
</reference>
<dbReference type="AlphaFoldDB" id="A0A0U0RXZ9"/>
<dbReference type="Proteomes" id="UP000038802">
    <property type="component" value="Unassembled WGS sequence"/>
</dbReference>
<gene>
    <name evidence="5" type="ORF">ERS007661_01857</name>
    <name evidence="6" type="ORF">ERS007679_02175</name>
    <name evidence="1" type="ORF">ERS007681_04249</name>
    <name evidence="2" type="ORF">ERS007688_03926</name>
    <name evidence="8" type="ORF">ERS007703_04704</name>
    <name evidence="9" type="ORF">ERS007720_04482</name>
    <name evidence="10" type="ORF">ERS007739_03697</name>
    <name evidence="7" type="ORF">ERS007741_02020</name>
    <name evidence="4" type="ORF">ERS027646_03422</name>
    <name evidence="3" type="ORF">ERS027659_03044</name>
</gene>
<reference evidence="8" key="1">
    <citation type="submission" date="2015-03" db="EMBL/GenBank/DDBJ databases">
        <authorList>
            <person name="Murphy D."/>
        </authorList>
    </citation>
    <scope>NUCLEOTIDE SEQUENCE [LARGE SCALE GENOMIC DNA]</scope>
    <source>
        <strain evidence="8">K00500041</strain>
    </source>
</reference>
<evidence type="ECO:0000313" key="4">
    <source>
        <dbReference type="EMBL" id="CKT36321.1"/>
    </source>
</evidence>
<dbReference type="Proteomes" id="UP000048289">
    <property type="component" value="Unassembled WGS sequence"/>
</dbReference>
<dbReference type="EMBL" id="CFOE01000960">
    <property type="protein sequence ID" value="CFE46986.1"/>
    <property type="molecule type" value="Genomic_DNA"/>
</dbReference>
<dbReference type="EMBL" id="CSAD01000280">
    <property type="protein sequence ID" value="COV61927.1"/>
    <property type="molecule type" value="Genomic_DNA"/>
</dbReference>
<dbReference type="Proteomes" id="UP000046947">
    <property type="component" value="Unassembled WGS sequence"/>
</dbReference>
<dbReference type="Proteomes" id="UP000044938">
    <property type="component" value="Unassembled WGS sequence"/>
</dbReference>
<dbReference type="EMBL" id="CFOH01000979">
    <property type="protein sequence ID" value="CFE75819.1"/>
    <property type="molecule type" value="Genomic_DNA"/>
</dbReference>
<proteinExistence type="predicted"/>